<feature type="domain" description="Myosin motor" evidence="7">
    <location>
        <begin position="40"/>
        <end position="86"/>
    </location>
</feature>
<keyword evidence="1" id="KW-0547">Nucleotide-binding</keyword>
<dbReference type="InterPro" id="IPR001609">
    <property type="entry name" value="Myosin_head_motor_dom-like"/>
</dbReference>
<sequence length="160" mass="17944">MARSPDPCPWKVPSMPGGPGDGRTKPGLVLCCVWLTHCAHRDALAKALYSQLFSWLLRRINWQLAPPEEEGSMGTITVVDAYGFEVAPLGGAQYRGYPSHTDIFFFKFFFFSSLWTFILFIYLYMVLRIEPSAAHTLGKRSATEPQPSPHTDIFPSCLPT</sequence>
<dbReference type="InterPro" id="IPR036961">
    <property type="entry name" value="Kinesin_motor_dom_sf"/>
</dbReference>
<name>A0A5E4AS74_MARMO</name>
<dbReference type="Pfam" id="PF00063">
    <property type="entry name" value="Myosin_head"/>
    <property type="match status" value="1"/>
</dbReference>
<keyword evidence="9" id="KW-1185">Reference proteome</keyword>
<dbReference type="GO" id="GO:0005524">
    <property type="term" value="F:ATP binding"/>
    <property type="evidence" value="ECO:0007669"/>
    <property type="project" value="UniProtKB-KW"/>
</dbReference>
<accession>A0A5E4AS74</accession>
<evidence type="ECO:0000256" key="6">
    <source>
        <dbReference type="SAM" id="Phobius"/>
    </source>
</evidence>
<dbReference type="SUPFAM" id="SSF52540">
    <property type="entry name" value="P-loop containing nucleoside triphosphate hydrolases"/>
    <property type="match status" value="1"/>
</dbReference>
<comment type="caution">
    <text evidence="8">The sequence shown here is derived from an EMBL/GenBank/DDBJ whole genome shotgun (WGS) entry which is preliminary data.</text>
</comment>
<dbReference type="EMBL" id="CABDUW010000121">
    <property type="protein sequence ID" value="VTJ59372.1"/>
    <property type="molecule type" value="Genomic_DNA"/>
</dbReference>
<protein>
    <recommendedName>
        <fullName evidence="7">Myosin motor domain-containing protein</fullName>
    </recommendedName>
</protein>
<evidence type="ECO:0000256" key="3">
    <source>
        <dbReference type="ARBA" id="ARBA00023123"/>
    </source>
</evidence>
<keyword evidence="6" id="KW-0812">Transmembrane</keyword>
<dbReference type="Proteomes" id="UP000335636">
    <property type="component" value="Unassembled WGS sequence"/>
</dbReference>
<dbReference type="AlphaFoldDB" id="A0A5E4AS74"/>
<evidence type="ECO:0000313" key="9">
    <source>
        <dbReference type="Proteomes" id="UP000335636"/>
    </source>
</evidence>
<keyword evidence="6" id="KW-0472">Membrane</keyword>
<keyword evidence="3" id="KW-0518">Myosin</keyword>
<dbReference type="Gene3D" id="1.20.120.720">
    <property type="entry name" value="Myosin VI head, motor domain, U50 subdomain"/>
    <property type="match status" value="1"/>
</dbReference>
<evidence type="ECO:0000256" key="5">
    <source>
        <dbReference type="SAM" id="MobiDB-lite"/>
    </source>
</evidence>
<dbReference type="Gene3D" id="3.40.850.10">
    <property type="entry name" value="Kinesin motor domain"/>
    <property type="match status" value="1"/>
</dbReference>
<evidence type="ECO:0000313" key="8">
    <source>
        <dbReference type="EMBL" id="VTJ59372.1"/>
    </source>
</evidence>
<evidence type="ECO:0000256" key="2">
    <source>
        <dbReference type="ARBA" id="ARBA00022840"/>
    </source>
</evidence>
<dbReference type="GO" id="GO:0016459">
    <property type="term" value="C:myosin complex"/>
    <property type="evidence" value="ECO:0007669"/>
    <property type="project" value="UniProtKB-KW"/>
</dbReference>
<keyword evidence="6" id="KW-1133">Transmembrane helix</keyword>
<proteinExistence type="predicted"/>
<evidence type="ECO:0000256" key="4">
    <source>
        <dbReference type="ARBA" id="ARBA00023175"/>
    </source>
</evidence>
<gene>
    <name evidence="8" type="ORF">MONAX_5E004193</name>
</gene>
<evidence type="ECO:0000259" key="7">
    <source>
        <dbReference type="Pfam" id="PF00063"/>
    </source>
</evidence>
<keyword evidence="2" id="KW-0067">ATP-binding</keyword>
<reference evidence="8" key="1">
    <citation type="submission" date="2019-04" db="EMBL/GenBank/DDBJ databases">
        <authorList>
            <person name="Alioto T."/>
            <person name="Alioto T."/>
        </authorList>
    </citation>
    <scope>NUCLEOTIDE SEQUENCE [LARGE SCALE GENOMIC DNA]</scope>
</reference>
<feature type="transmembrane region" description="Helical" evidence="6">
    <location>
        <begin position="104"/>
        <end position="127"/>
    </location>
</feature>
<organism evidence="8 9">
    <name type="scientific">Marmota monax</name>
    <name type="common">Woodchuck</name>
    <dbReference type="NCBI Taxonomy" id="9995"/>
    <lineage>
        <taxon>Eukaryota</taxon>
        <taxon>Metazoa</taxon>
        <taxon>Chordata</taxon>
        <taxon>Craniata</taxon>
        <taxon>Vertebrata</taxon>
        <taxon>Euteleostomi</taxon>
        <taxon>Mammalia</taxon>
        <taxon>Eutheria</taxon>
        <taxon>Euarchontoglires</taxon>
        <taxon>Glires</taxon>
        <taxon>Rodentia</taxon>
        <taxon>Sciuromorpha</taxon>
        <taxon>Sciuridae</taxon>
        <taxon>Xerinae</taxon>
        <taxon>Marmotini</taxon>
        <taxon>Marmota</taxon>
    </lineage>
</organism>
<dbReference type="GO" id="GO:0003774">
    <property type="term" value="F:cytoskeletal motor activity"/>
    <property type="evidence" value="ECO:0007669"/>
    <property type="project" value="InterPro"/>
</dbReference>
<keyword evidence="4" id="KW-0505">Motor protein</keyword>
<evidence type="ECO:0000256" key="1">
    <source>
        <dbReference type="ARBA" id="ARBA00022741"/>
    </source>
</evidence>
<feature type="region of interest" description="Disordered" evidence="5">
    <location>
        <begin position="139"/>
        <end position="160"/>
    </location>
</feature>
<dbReference type="InterPro" id="IPR027417">
    <property type="entry name" value="P-loop_NTPase"/>
</dbReference>